<dbReference type="HOGENOM" id="CLU_436278_0_0_1"/>
<feature type="region of interest" description="Disordered" evidence="1">
    <location>
        <begin position="1"/>
        <end position="76"/>
    </location>
</feature>
<feature type="region of interest" description="Disordered" evidence="1">
    <location>
        <begin position="353"/>
        <end position="627"/>
    </location>
</feature>
<dbReference type="OrthoDB" id="3260379at2759"/>
<feature type="compositionally biased region" description="Acidic residues" evidence="1">
    <location>
        <begin position="502"/>
        <end position="521"/>
    </location>
</feature>
<evidence type="ECO:0000313" key="3">
    <source>
        <dbReference type="Proteomes" id="UP000054248"/>
    </source>
</evidence>
<feature type="compositionally biased region" description="Basic and acidic residues" evidence="1">
    <location>
        <begin position="8"/>
        <end position="18"/>
    </location>
</feature>
<evidence type="ECO:0000256" key="1">
    <source>
        <dbReference type="SAM" id="MobiDB-lite"/>
    </source>
</evidence>
<feature type="compositionally biased region" description="Basic and acidic residues" evidence="1">
    <location>
        <begin position="402"/>
        <end position="415"/>
    </location>
</feature>
<dbReference type="Proteomes" id="UP000054248">
    <property type="component" value="Unassembled WGS sequence"/>
</dbReference>
<protein>
    <submittedName>
        <fullName evidence="2">Uncharacterized protein</fullName>
    </submittedName>
</protein>
<sequence length="627" mass="68361">MSSDAEEFDLHQLDHETQSPDSSSGDDGEEHSYTRRRSRKRKHAETALGPLDVYGSLGESEMEEENARKRKNRRLGVNERRELTGYSQLMRTLETDHVQDVGSHIVNFHRSLVMEPLETPDQPLEQMSKEERPPRETGAPRVVTNLKSAWPLQPSVIQTPKFSLVDEVRAIAQRHVETQPNRHPLISTAYENLPGPSDPSGSHPYLPDAAVNALAVRTKVLLDQVLGLLHQYRPATAPSTQLRAPPMNWELVLDILAGHDVVDPAKEALSVIERTKARLEKILGSGKNKKVRNRPGSTGSAEPSLSTKSSDSASPRGYLSYLDDDLAFLDNVQEVQKRSQAKRDAQQLLLKLTRKNLNRSENGTPPASKPSSDEPLQGSRRSESPGNINAENAGLPASPVSHEGERSDFKDDVEPLRASSEDSSLGSGEDDKKNQDEGERATPETVQTGSDGSVERLPPIDDSPPKSINGWAVYIPSEESEESSDEGEGQGGNEIAVTNEVGELEDEAGSKQEDDEGEDESATSSTETSPQTDSDPLFGGDAQSDSDESKSADELSKDDEAEGYYGGEVSANESDRSDSKQEHRRKSPSSASRHRGDSDGEGIEEESELEGVAGKDSDSDSESEGSE</sequence>
<feature type="compositionally biased region" description="Polar residues" evidence="1">
    <location>
        <begin position="295"/>
        <end position="313"/>
    </location>
</feature>
<name>A0A0C3M3N7_9AGAM</name>
<evidence type="ECO:0000313" key="2">
    <source>
        <dbReference type="EMBL" id="KIO28282.1"/>
    </source>
</evidence>
<feature type="region of interest" description="Disordered" evidence="1">
    <location>
        <begin position="117"/>
        <end position="138"/>
    </location>
</feature>
<proteinExistence type="predicted"/>
<feature type="compositionally biased region" description="Acidic residues" evidence="1">
    <location>
        <begin position="599"/>
        <end position="609"/>
    </location>
</feature>
<dbReference type="AlphaFoldDB" id="A0A0C3M3N7"/>
<reference evidence="3" key="2">
    <citation type="submission" date="2015-01" db="EMBL/GenBank/DDBJ databases">
        <title>Evolutionary Origins and Diversification of the Mycorrhizal Mutualists.</title>
        <authorList>
            <consortium name="DOE Joint Genome Institute"/>
            <consortium name="Mycorrhizal Genomics Consortium"/>
            <person name="Kohler A."/>
            <person name="Kuo A."/>
            <person name="Nagy L.G."/>
            <person name="Floudas D."/>
            <person name="Copeland A."/>
            <person name="Barry K.W."/>
            <person name="Cichocki N."/>
            <person name="Veneault-Fourrey C."/>
            <person name="LaButti K."/>
            <person name="Lindquist E.A."/>
            <person name="Lipzen A."/>
            <person name="Lundell T."/>
            <person name="Morin E."/>
            <person name="Murat C."/>
            <person name="Riley R."/>
            <person name="Ohm R."/>
            <person name="Sun H."/>
            <person name="Tunlid A."/>
            <person name="Henrissat B."/>
            <person name="Grigoriev I.V."/>
            <person name="Hibbett D.S."/>
            <person name="Martin F."/>
        </authorList>
    </citation>
    <scope>NUCLEOTIDE SEQUENCE [LARGE SCALE GENOMIC DNA]</scope>
    <source>
        <strain evidence="3">MUT 4182</strain>
    </source>
</reference>
<accession>A0A0C3M3N7</accession>
<feature type="compositionally biased region" description="Acidic residues" evidence="1">
    <location>
        <begin position="478"/>
        <end position="488"/>
    </location>
</feature>
<keyword evidence="3" id="KW-1185">Reference proteome</keyword>
<dbReference type="EMBL" id="KN822996">
    <property type="protein sequence ID" value="KIO28282.1"/>
    <property type="molecule type" value="Genomic_DNA"/>
</dbReference>
<feature type="compositionally biased region" description="Basic and acidic residues" evidence="1">
    <location>
        <begin position="429"/>
        <end position="442"/>
    </location>
</feature>
<reference evidence="2 3" key="1">
    <citation type="submission" date="2014-04" db="EMBL/GenBank/DDBJ databases">
        <authorList>
            <consortium name="DOE Joint Genome Institute"/>
            <person name="Kuo A."/>
            <person name="Girlanda M."/>
            <person name="Perotto S."/>
            <person name="Kohler A."/>
            <person name="Nagy L.G."/>
            <person name="Floudas D."/>
            <person name="Copeland A."/>
            <person name="Barry K.W."/>
            <person name="Cichocki N."/>
            <person name="Veneault-Fourrey C."/>
            <person name="LaButti K."/>
            <person name="Lindquist E.A."/>
            <person name="Lipzen A."/>
            <person name="Lundell T."/>
            <person name="Morin E."/>
            <person name="Murat C."/>
            <person name="Sun H."/>
            <person name="Tunlid A."/>
            <person name="Henrissat B."/>
            <person name="Grigoriev I.V."/>
            <person name="Hibbett D.S."/>
            <person name="Martin F."/>
            <person name="Nordberg H.P."/>
            <person name="Cantor M.N."/>
            <person name="Hua S.X."/>
        </authorList>
    </citation>
    <scope>NUCLEOTIDE SEQUENCE [LARGE SCALE GENOMIC DNA]</scope>
    <source>
        <strain evidence="2 3">MUT 4182</strain>
    </source>
</reference>
<feature type="region of interest" description="Disordered" evidence="1">
    <location>
        <begin position="283"/>
        <end position="316"/>
    </location>
</feature>
<organism evidence="2 3">
    <name type="scientific">Tulasnella calospora MUT 4182</name>
    <dbReference type="NCBI Taxonomy" id="1051891"/>
    <lineage>
        <taxon>Eukaryota</taxon>
        <taxon>Fungi</taxon>
        <taxon>Dikarya</taxon>
        <taxon>Basidiomycota</taxon>
        <taxon>Agaricomycotina</taxon>
        <taxon>Agaricomycetes</taxon>
        <taxon>Cantharellales</taxon>
        <taxon>Tulasnellaceae</taxon>
        <taxon>Tulasnella</taxon>
    </lineage>
</organism>
<gene>
    <name evidence="2" type="ORF">M407DRAFT_22491</name>
</gene>
<feature type="compositionally biased region" description="Basic residues" evidence="1">
    <location>
        <begin position="34"/>
        <end position="43"/>
    </location>
</feature>